<gene>
    <name evidence="1" type="ORF">NQ176_g11385</name>
</gene>
<sequence length="226" mass="24716">MDGVVGVTQCAIAQNSNFTYKFTLHDKQHGTYWYHAHSHLQKADGLYGGIVIHRPIDDSNSETDLVKYNYQQEKLLLIGGWYHWPAPKVLAWFDKADHFGYEPSPDSLLINGVGAYNCSNMIPARIVNCTMISKPTIRLPDGDRVRLRIVNTGPAVGFSIHLGHGTLDPIAVDGYGMLDSATSAAQGFGVLQPGERFDAVLDKTTTTKGRADPSGANTITVELDTL</sequence>
<protein>
    <submittedName>
        <fullName evidence="1">Uncharacterized protein</fullName>
    </submittedName>
</protein>
<evidence type="ECO:0000313" key="1">
    <source>
        <dbReference type="EMBL" id="KAJ2955658.1"/>
    </source>
</evidence>
<organism evidence="1 2">
    <name type="scientific">Zarea fungicola</name>
    <dbReference type="NCBI Taxonomy" id="93591"/>
    <lineage>
        <taxon>Eukaryota</taxon>
        <taxon>Fungi</taxon>
        <taxon>Dikarya</taxon>
        <taxon>Ascomycota</taxon>
        <taxon>Pezizomycotina</taxon>
        <taxon>Sordariomycetes</taxon>
        <taxon>Hypocreomycetidae</taxon>
        <taxon>Hypocreales</taxon>
        <taxon>Cordycipitaceae</taxon>
        <taxon>Zarea</taxon>
    </lineage>
</organism>
<reference evidence="1" key="1">
    <citation type="submission" date="2022-08" db="EMBL/GenBank/DDBJ databases">
        <title>Genome Sequence of Lecanicillium fungicola.</title>
        <authorList>
            <person name="Buettner E."/>
        </authorList>
    </citation>
    <scope>NUCLEOTIDE SEQUENCE</scope>
    <source>
        <strain evidence="1">Babe33</strain>
    </source>
</reference>
<comment type="caution">
    <text evidence="1">The sequence shown here is derived from an EMBL/GenBank/DDBJ whole genome shotgun (WGS) entry which is preliminary data.</text>
</comment>
<evidence type="ECO:0000313" key="2">
    <source>
        <dbReference type="Proteomes" id="UP001143910"/>
    </source>
</evidence>
<name>A0ACC1MCS0_9HYPO</name>
<dbReference type="Proteomes" id="UP001143910">
    <property type="component" value="Unassembled WGS sequence"/>
</dbReference>
<proteinExistence type="predicted"/>
<accession>A0ACC1MCS0</accession>
<dbReference type="EMBL" id="JANJQO010003837">
    <property type="protein sequence ID" value="KAJ2955658.1"/>
    <property type="molecule type" value="Genomic_DNA"/>
</dbReference>
<keyword evidence="2" id="KW-1185">Reference proteome</keyword>